<proteinExistence type="predicted"/>
<organism evidence="2 3">
    <name type="scientific">Plectosphaerella cucumerina</name>
    <dbReference type="NCBI Taxonomy" id="40658"/>
    <lineage>
        <taxon>Eukaryota</taxon>
        <taxon>Fungi</taxon>
        <taxon>Dikarya</taxon>
        <taxon>Ascomycota</taxon>
        <taxon>Pezizomycotina</taxon>
        <taxon>Sordariomycetes</taxon>
        <taxon>Hypocreomycetidae</taxon>
        <taxon>Glomerellales</taxon>
        <taxon>Plectosphaerellaceae</taxon>
        <taxon>Plectosphaerella</taxon>
    </lineage>
</organism>
<dbReference type="AlphaFoldDB" id="A0A8K0X0E5"/>
<evidence type="ECO:0000313" key="2">
    <source>
        <dbReference type="EMBL" id="KAH7354410.1"/>
    </source>
</evidence>
<gene>
    <name evidence="2" type="ORF">B0T11DRAFT_127782</name>
</gene>
<protein>
    <submittedName>
        <fullName evidence="2">Uncharacterized protein</fullName>
    </submittedName>
</protein>
<comment type="caution">
    <text evidence="2">The sequence shown here is derived from an EMBL/GenBank/DDBJ whole genome shotgun (WGS) entry which is preliminary data.</text>
</comment>
<dbReference type="Proteomes" id="UP000813385">
    <property type="component" value="Unassembled WGS sequence"/>
</dbReference>
<feature type="region of interest" description="Disordered" evidence="1">
    <location>
        <begin position="146"/>
        <end position="171"/>
    </location>
</feature>
<sequence>MSLLLSVPRRSARERQGVFEVILDISTIRPEDSRAAWRQQAGYLNDGCARLYEIRRNPSNPASAFCPTLALQLLNSRPFYLRSASHKLSRWSCAAWLSIISPRDRGSTGRCGCGALERSTHLVGSGHFSNRFASPRLGGHAGRCEREHHRQSPRARGKFAAPPTGTGTRKRQRVSLGWSNCQCRHQAPPLLLQGTTIANSTAPGPKLPRTTISHVPL</sequence>
<keyword evidence="3" id="KW-1185">Reference proteome</keyword>
<dbReference type="EMBL" id="JAGPXD010000005">
    <property type="protein sequence ID" value="KAH7354410.1"/>
    <property type="molecule type" value="Genomic_DNA"/>
</dbReference>
<reference evidence="2" key="1">
    <citation type="journal article" date="2021" name="Nat. Commun.">
        <title>Genetic determinants of endophytism in the Arabidopsis root mycobiome.</title>
        <authorList>
            <person name="Mesny F."/>
            <person name="Miyauchi S."/>
            <person name="Thiergart T."/>
            <person name="Pickel B."/>
            <person name="Atanasova L."/>
            <person name="Karlsson M."/>
            <person name="Huettel B."/>
            <person name="Barry K.W."/>
            <person name="Haridas S."/>
            <person name="Chen C."/>
            <person name="Bauer D."/>
            <person name="Andreopoulos W."/>
            <person name="Pangilinan J."/>
            <person name="LaButti K."/>
            <person name="Riley R."/>
            <person name="Lipzen A."/>
            <person name="Clum A."/>
            <person name="Drula E."/>
            <person name="Henrissat B."/>
            <person name="Kohler A."/>
            <person name="Grigoriev I.V."/>
            <person name="Martin F.M."/>
            <person name="Hacquard S."/>
        </authorList>
    </citation>
    <scope>NUCLEOTIDE SEQUENCE</scope>
    <source>
        <strain evidence="2">MPI-CAGE-AT-0016</strain>
    </source>
</reference>
<accession>A0A8K0X0E5</accession>
<feature type="region of interest" description="Disordered" evidence="1">
    <location>
        <begin position="198"/>
        <end position="217"/>
    </location>
</feature>
<evidence type="ECO:0000313" key="3">
    <source>
        <dbReference type="Proteomes" id="UP000813385"/>
    </source>
</evidence>
<name>A0A8K0X0E5_9PEZI</name>
<evidence type="ECO:0000256" key="1">
    <source>
        <dbReference type="SAM" id="MobiDB-lite"/>
    </source>
</evidence>